<organism evidence="3 4">
    <name type="scientific">Candidatus Danuiimicrobium aquiferis</name>
    <dbReference type="NCBI Taxonomy" id="1801832"/>
    <lineage>
        <taxon>Bacteria</taxon>
        <taxon>Pseudomonadati</taxon>
        <taxon>Candidatus Omnitrophota</taxon>
        <taxon>Candidatus Danuiimicrobium</taxon>
    </lineage>
</organism>
<dbReference type="PANTHER" id="PTHR46797:SF1">
    <property type="entry name" value="METHYLPHOSPHONATE SYNTHASE"/>
    <property type="match status" value="1"/>
</dbReference>
<dbReference type="EMBL" id="MHFR01000037">
    <property type="protein sequence ID" value="OGW98054.1"/>
    <property type="molecule type" value="Genomic_DNA"/>
</dbReference>
<dbReference type="Pfam" id="PF01381">
    <property type="entry name" value="HTH_3"/>
    <property type="match status" value="1"/>
</dbReference>
<dbReference type="InterPro" id="IPR050807">
    <property type="entry name" value="TransReg_Diox_bact_type"/>
</dbReference>
<sequence length="208" mass="22974">MAKKIQSKTPHPARVHATSVINPGDVIRRRRLALELREIDLAKAAGIQPGTLDAIEKGRVKNPSVSFLCSIAQALGISVASLFSEIEEGRDHRIFTGNQKGVHVLEFPKNGARIICYTPIEAGYFVGKVLLRPGAKIERKLLATKGHCFAQSIIGKLILEFDKKEYVVKEGDYVCFEGQFPYSFNNSQMKETSFLLITIPSFLAAGSR</sequence>
<keyword evidence="1" id="KW-0238">DNA-binding</keyword>
<dbReference type="InterPro" id="IPR010982">
    <property type="entry name" value="Lambda_DNA-bd_dom_sf"/>
</dbReference>
<dbReference type="Gene3D" id="2.60.120.10">
    <property type="entry name" value="Jelly Rolls"/>
    <property type="match status" value="1"/>
</dbReference>
<dbReference type="GO" id="GO:0003700">
    <property type="term" value="F:DNA-binding transcription factor activity"/>
    <property type="evidence" value="ECO:0007669"/>
    <property type="project" value="TreeGrafter"/>
</dbReference>
<evidence type="ECO:0000313" key="3">
    <source>
        <dbReference type="EMBL" id="OGW98054.1"/>
    </source>
</evidence>
<dbReference type="PROSITE" id="PS50943">
    <property type="entry name" value="HTH_CROC1"/>
    <property type="match status" value="1"/>
</dbReference>
<gene>
    <name evidence="3" type="ORF">A3G33_07425</name>
</gene>
<dbReference type="SUPFAM" id="SSF51182">
    <property type="entry name" value="RmlC-like cupins"/>
    <property type="match status" value="1"/>
</dbReference>
<dbReference type="GO" id="GO:0003677">
    <property type="term" value="F:DNA binding"/>
    <property type="evidence" value="ECO:0007669"/>
    <property type="project" value="UniProtKB-KW"/>
</dbReference>
<dbReference type="AlphaFoldDB" id="A0A1G1KYS1"/>
<dbReference type="Gene3D" id="1.10.260.40">
    <property type="entry name" value="lambda repressor-like DNA-binding domains"/>
    <property type="match status" value="1"/>
</dbReference>
<dbReference type="Proteomes" id="UP000178187">
    <property type="component" value="Unassembled WGS sequence"/>
</dbReference>
<accession>A0A1G1KYS1</accession>
<dbReference type="CDD" id="cd00093">
    <property type="entry name" value="HTH_XRE"/>
    <property type="match status" value="1"/>
</dbReference>
<name>A0A1G1KYS1_9BACT</name>
<comment type="caution">
    <text evidence="3">The sequence shown here is derived from an EMBL/GenBank/DDBJ whole genome shotgun (WGS) entry which is preliminary data.</text>
</comment>
<evidence type="ECO:0000256" key="1">
    <source>
        <dbReference type="ARBA" id="ARBA00023125"/>
    </source>
</evidence>
<proteinExistence type="predicted"/>
<evidence type="ECO:0000259" key="2">
    <source>
        <dbReference type="PROSITE" id="PS50943"/>
    </source>
</evidence>
<evidence type="ECO:0000313" key="4">
    <source>
        <dbReference type="Proteomes" id="UP000178187"/>
    </source>
</evidence>
<dbReference type="InterPro" id="IPR001387">
    <property type="entry name" value="Cro/C1-type_HTH"/>
</dbReference>
<reference evidence="3 4" key="1">
    <citation type="journal article" date="2016" name="Nat. Commun.">
        <title>Thousands of microbial genomes shed light on interconnected biogeochemical processes in an aquifer system.</title>
        <authorList>
            <person name="Anantharaman K."/>
            <person name="Brown C.T."/>
            <person name="Hug L.A."/>
            <person name="Sharon I."/>
            <person name="Castelle C.J."/>
            <person name="Probst A.J."/>
            <person name="Thomas B.C."/>
            <person name="Singh A."/>
            <person name="Wilkins M.J."/>
            <person name="Karaoz U."/>
            <person name="Brodie E.L."/>
            <person name="Williams K.H."/>
            <person name="Hubbard S.S."/>
            <person name="Banfield J.F."/>
        </authorList>
    </citation>
    <scope>NUCLEOTIDE SEQUENCE [LARGE SCALE GENOMIC DNA]</scope>
</reference>
<dbReference type="SMART" id="SM00530">
    <property type="entry name" value="HTH_XRE"/>
    <property type="match status" value="1"/>
</dbReference>
<dbReference type="PANTHER" id="PTHR46797">
    <property type="entry name" value="HTH-TYPE TRANSCRIPTIONAL REGULATOR"/>
    <property type="match status" value="1"/>
</dbReference>
<dbReference type="GO" id="GO:0005829">
    <property type="term" value="C:cytosol"/>
    <property type="evidence" value="ECO:0007669"/>
    <property type="project" value="TreeGrafter"/>
</dbReference>
<dbReference type="SUPFAM" id="SSF47413">
    <property type="entry name" value="lambda repressor-like DNA-binding domains"/>
    <property type="match status" value="1"/>
</dbReference>
<dbReference type="InterPro" id="IPR014710">
    <property type="entry name" value="RmlC-like_jellyroll"/>
</dbReference>
<feature type="domain" description="HTH cro/C1-type" evidence="2">
    <location>
        <begin position="27"/>
        <end position="82"/>
    </location>
</feature>
<protein>
    <recommendedName>
        <fullName evidence="2">HTH cro/C1-type domain-containing protein</fullName>
    </recommendedName>
</protein>
<dbReference type="InterPro" id="IPR011051">
    <property type="entry name" value="RmlC_Cupin_sf"/>
</dbReference>